<evidence type="ECO:0000313" key="10">
    <source>
        <dbReference type="Proteomes" id="UP001648503"/>
    </source>
</evidence>
<keyword evidence="3" id="KW-0479">Metal-binding</keyword>
<dbReference type="EMBL" id="JAFCIX010000026">
    <property type="protein sequence ID" value="KAH6600855.1"/>
    <property type="molecule type" value="Genomic_DNA"/>
</dbReference>
<dbReference type="PANTHER" id="PTHR23292">
    <property type="entry name" value="LIPOPOLYSACCHARIDE-INDUCED TUMOR NECROSIS FACTOR-ALPHA FACTOR"/>
    <property type="match status" value="1"/>
</dbReference>
<evidence type="ECO:0000256" key="4">
    <source>
        <dbReference type="ARBA" id="ARBA00022833"/>
    </source>
</evidence>
<reference evidence="9 10" key="1">
    <citation type="submission" date="2021-02" db="EMBL/GenBank/DDBJ databases">
        <title>Variation within the Batrachochytrium salamandrivorans European outbreak.</title>
        <authorList>
            <person name="Kelly M."/>
            <person name="Pasmans F."/>
            <person name="Shea T.P."/>
            <person name="Munoz J.F."/>
            <person name="Carranza S."/>
            <person name="Cuomo C.A."/>
            <person name="Martel A."/>
        </authorList>
    </citation>
    <scope>NUCLEOTIDE SEQUENCE [LARGE SCALE GENOMIC DNA]</scope>
    <source>
        <strain evidence="9 10">AMFP18/2</strain>
    </source>
</reference>
<name>A0ABQ8FQB9_9FUNG</name>
<dbReference type="InterPro" id="IPR037519">
    <property type="entry name" value="LITAF_fam"/>
</dbReference>
<comment type="subcellular location">
    <subcellularLocation>
        <location evidence="1">Membrane</location>
        <topology evidence="1">Peripheral membrane protein</topology>
    </subcellularLocation>
</comment>
<protein>
    <recommendedName>
        <fullName evidence="8">LITAF domain-containing protein</fullName>
    </recommendedName>
</protein>
<evidence type="ECO:0000256" key="1">
    <source>
        <dbReference type="ARBA" id="ARBA00004170"/>
    </source>
</evidence>
<feature type="transmembrane region" description="Helical" evidence="7">
    <location>
        <begin position="122"/>
        <end position="145"/>
    </location>
</feature>
<organism evidence="9 10">
    <name type="scientific">Batrachochytrium salamandrivorans</name>
    <dbReference type="NCBI Taxonomy" id="1357716"/>
    <lineage>
        <taxon>Eukaryota</taxon>
        <taxon>Fungi</taxon>
        <taxon>Fungi incertae sedis</taxon>
        <taxon>Chytridiomycota</taxon>
        <taxon>Chytridiomycota incertae sedis</taxon>
        <taxon>Chytridiomycetes</taxon>
        <taxon>Rhizophydiales</taxon>
        <taxon>Rhizophydiales incertae sedis</taxon>
        <taxon>Batrachochytrium</taxon>
    </lineage>
</organism>
<sequence>MEPVNPPSNIYPQPVDATQLGAMSSPPMPPQPPSIEPSAPMASSHGPSQPPVPAYTPMSDPKYTTALPTQAAPNNQAFVSAQPVFVQPMMAQPVVWGRKPQHLQCPTCQNPVLTTTVSESGLAVWLSVCGCCIFCPCCFFVPLLVEDLKDISHSCPVCQAHLGDAKMLKT</sequence>
<keyword evidence="5 7" id="KW-0472">Membrane</keyword>
<evidence type="ECO:0000256" key="5">
    <source>
        <dbReference type="ARBA" id="ARBA00023136"/>
    </source>
</evidence>
<dbReference type="Pfam" id="PF10601">
    <property type="entry name" value="zf-LITAF-like"/>
    <property type="match status" value="1"/>
</dbReference>
<keyword evidence="10" id="KW-1185">Reference proteome</keyword>
<comment type="caution">
    <text evidence="9">The sequence shown here is derived from an EMBL/GenBank/DDBJ whole genome shotgun (WGS) entry which is preliminary data.</text>
</comment>
<dbReference type="PROSITE" id="PS51837">
    <property type="entry name" value="LITAF"/>
    <property type="match status" value="1"/>
</dbReference>
<evidence type="ECO:0000256" key="2">
    <source>
        <dbReference type="ARBA" id="ARBA00005975"/>
    </source>
</evidence>
<feature type="compositionally biased region" description="Pro residues" evidence="6">
    <location>
        <begin position="26"/>
        <end position="35"/>
    </location>
</feature>
<evidence type="ECO:0000256" key="3">
    <source>
        <dbReference type="ARBA" id="ARBA00022723"/>
    </source>
</evidence>
<dbReference type="InterPro" id="IPR006629">
    <property type="entry name" value="LITAF"/>
</dbReference>
<feature type="region of interest" description="Disordered" evidence="6">
    <location>
        <begin position="1"/>
        <end position="67"/>
    </location>
</feature>
<dbReference type="SMART" id="SM00714">
    <property type="entry name" value="LITAF"/>
    <property type="match status" value="1"/>
</dbReference>
<dbReference type="Proteomes" id="UP001648503">
    <property type="component" value="Unassembled WGS sequence"/>
</dbReference>
<keyword evidence="4" id="KW-0862">Zinc</keyword>
<proteinExistence type="inferred from homology"/>
<evidence type="ECO:0000256" key="7">
    <source>
        <dbReference type="SAM" id="Phobius"/>
    </source>
</evidence>
<gene>
    <name evidence="9" type="ORF">BASA50_002023</name>
</gene>
<feature type="domain" description="LITAF" evidence="8">
    <location>
        <begin position="81"/>
        <end position="167"/>
    </location>
</feature>
<keyword evidence="7" id="KW-1133">Transmembrane helix</keyword>
<evidence type="ECO:0000256" key="6">
    <source>
        <dbReference type="SAM" id="MobiDB-lite"/>
    </source>
</evidence>
<evidence type="ECO:0000313" key="9">
    <source>
        <dbReference type="EMBL" id="KAH6600855.1"/>
    </source>
</evidence>
<accession>A0ABQ8FQB9</accession>
<evidence type="ECO:0000259" key="8">
    <source>
        <dbReference type="PROSITE" id="PS51837"/>
    </source>
</evidence>
<keyword evidence="7" id="KW-0812">Transmembrane</keyword>
<comment type="similarity">
    <text evidence="2">Belongs to the CDIP1/LITAF family.</text>
</comment>
<dbReference type="PANTHER" id="PTHR23292:SF6">
    <property type="entry name" value="FI16602P1-RELATED"/>
    <property type="match status" value="1"/>
</dbReference>